<accession>A0A0C2XH30</accession>
<gene>
    <name evidence="1" type="ORF">M413DRAFT_448663</name>
</gene>
<evidence type="ECO:0000313" key="1">
    <source>
        <dbReference type="EMBL" id="KIM37153.1"/>
    </source>
</evidence>
<dbReference type="EMBL" id="KN831799">
    <property type="protein sequence ID" value="KIM37153.1"/>
    <property type="molecule type" value="Genomic_DNA"/>
</dbReference>
<sequence length="64" mass="7178">MARIAAARSPFNLSAQHHTLLSTYGTYSVNNLTANHITVAAEIHPRRLENRRGQSGRHRPCISR</sequence>
<dbReference type="AlphaFoldDB" id="A0A0C2XH30"/>
<reference evidence="2" key="2">
    <citation type="submission" date="2015-01" db="EMBL/GenBank/DDBJ databases">
        <title>Evolutionary Origins and Diversification of the Mycorrhizal Mutualists.</title>
        <authorList>
            <consortium name="DOE Joint Genome Institute"/>
            <consortium name="Mycorrhizal Genomics Consortium"/>
            <person name="Kohler A."/>
            <person name="Kuo A."/>
            <person name="Nagy L.G."/>
            <person name="Floudas D."/>
            <person name="Copeland A."/>
            <person name="Barry K.W."/>
            <person name="Cichocki N."/>
            <person name="Veneault-Fourrey C."/>
            <person name="LaButti K."/>
            <person name="Lindquist E.A."/>
            <person name="Lipzen A."/>
            <person name="Lundell T."/>
            <person name="Morin E."/>
            <person name="Murat C."/>
            <person name="Riley R."/>
            <person name="Ohm R."/>
            <person name="Sun H."/>
            <person name="Tunlid A."/>
            <person name="Henrissat B."/>
            <person name="Grigoriev I.V."/>
            <person name="Hibbett D.S."/>
            <person name="Martin F."/>
        </authorList>
    </citation>
    <scope>NUCLEOTIDE SEQUENCE [LARGE SCALE GENOMIC DNA]</scope>
    <source>
        <strain evidence="2">h7</strain>
    </source>
</reference>
<dbReference type="HOGENOM" id="CLU_2867902_0_0_1"/>
<name>A0A0C2XH30_HEBCY</name>
<protein>
    <submittedName>
        <fullName evidence="1">Uncharacterized protein</fullName>
    </submittedName>
</protein>
<proteinExistence type="predicted"/>
<evidence type="ECO:0000313" key="2">
    <source>
        <dbReference type="Proteomes" id="UP000053424"/>
    </source>
</evidence>
<organism evidence="1 2">
    <name type="scientific">Hebeloma cylindrosporum</name>
    <dbReference type="NCBI Taxonomy" id="76867"/>
    <lineage>
        <taxon>Eukaryota</taxon>
        <taxon>Fungi</taxon>
        <taxon>Dikarya</taxon>
        <taxon>Basidiomycota</taxon>
        <taxon>Agaricomycotina</taxon>
        <taxon>Agaricomycetes</taxon>
        <taxon>Agaricomycetidae</taxon>
        <taxon>Agaricales</taxon>
        <taxon>Agaricineae</taxon>
        <taxon>Hymenogastraceae</taxon>
        <taxon>Hebeloma</taxon>
    </lineage>
</organism>
<reference evidence="1 2" key="1">
    <citation type="submission" date="2014-04" db="EMBL/GenBank/DDBJ databases">
        <authorList>
            <consortium name="DOE Joint Genome Institute"/>
            <person name="Kuo A."/>
            <person name="Gay G."/>
            <person name="Dore J."/>
            <person name="Kohler A."/>
            <person name="Nagy L.G."/>
            <person name="Floudas D."/>
            <person name="Copeland A."/>
            <person name="Barry K.W."/>
            <person name="Cichocki N."/>
            <person name="Veneault-Fourrey C."/>
            <person name="LaButti K."/>
            <person name="Lindquist E.A."/>
            <person name="Lipzen A."/>
            <person name="Lundell T."/>
            <person name="Morin E."/>
            <person name="Murat C."/>
            <person name="Sun H."/>
            <person name="Tunlid A."/>
            <person name="Henrissat B."/>
            <person name="Grigoriev I.V."/>
            <person name="Hibbett D.S."/>
            <person name="Martin F."/>
            <person name="Nordberg H.P."/>
            <person name="Cantor M.N."/>
            <person name="Hua S.X."/>
        </authorList>
    </citation>
    <scope>NUCLEOTIDE SEQUENCE [LARGE SCALE GENOMIC DNA]</scope>
    <source>
        <strain evidence="2">h7</strain>
    </source>
</reference>
<dbReference type="Proteomes" id="UP000053424">
    <property type="component" value="Unassembled WGS sequence"/>
</dbReference>
<keyword evidence="2" id="KW-1185">Reference proteome</keyword>